<proteinExistence type="predicted"/>
<feature type="non-terminal residue" evidence="1">
    <location>
        <position position="1"/>
    </location>
</feature>
<organism evidence="1 2">
    <name type="scientific">Thalictrum thalictroides</name>
    <name type="common">Rue-anemone</name>
    <name type="synonym">Anemone thalictroides</name>
    <dbReference type="NCBI Taxonomy" id="46969"/>
    <lineage>
        <taxon>Eukaryota</taxon>
        <taxon>Viridiplantae</taxon>
        <taxon>Streptophyta</taxon>
        <taxon>Embryophyta</taxon>
        <taxon>Tracheophyta</taxon>
        <taxon>Spermatophyta</taxon>
        <taxon>Magnoliopsida</taxon>
        <taxon>Ranunculales</taxon>
        <taxon>Ranunculaceae</taxon>
        <taxon>Thalictroideae</taxon>
        <taxon>Thalictrum</taxon>
    </lineage>
</organism>
<accession>A0A7J6W3U5</accession>
<dbReference type="EMBL" id="JABWDY010022396">
    <property type="protein sequence ID" value="KAF5191743.1"/>
    <property type="molecule type" value="Genomic_DNA"/>
</dbReference>
<dbReference type="Proteomes" id="UP000554482">
    <property type="component" value="Unassembled WGS sequence"/>
</dbReference>
<evidence type="ECO:0000313" key="2">
    <source>
        <dbReference type="Proteomes" id="UP000554482"/>
    </source>
</evidence>
<comment type="caution">
    <text evidence="1">The sequence shown here is derived from an EMBL/GenBank/DDBJ whole genome shotgun (WGS) entry which is preliminary data.</text>
</comment>
<evidence type="ECO:0000313" key="1">
    <source>
        <dbReference type="EMBL" id="KAF5191743.1"/>
    </source>
</evidence>
<name>A0A7J6W3U5_THATH</name>
<keyword evidence="2" id="KW-1185">Reference proteome</keyword>
<protein>
    <submittedName>
        <fullName evidence="1">Uncharacterized protein</fullName>
    </submittedName>
</protein>
<dbReference type="AlphaFoldDB" id="A0A7J6W3U5"/>
<gene>
    <name evidence="1" type="ORF">FRX31_018669</name>
</gene>
<reference evidence="1 2" key="1">
    <citation type="submission" date="2020-06" db="EMBL/GenBank/DDBJ databases">
        <title>Transcriptomic and genomic resources for Thalictrum thalictroides and T. hernandezii: Facilitating candidate gene discovery in an emerging model plant lineage.</title>
        <authorList>
            <person name="Arias T."/>
            <person name="Riano-Pachon D.M."/>
            <person name="Di Stilio V.S."/>
        </authorList>
    </citation>
    <scope>NUCLEOTIDE SEQUENCE [LARGE SCALE GENOMIC DNA]</scope>
    <source>
        <strain evidence="2">cv. WT478/WT964</strain>
        <tissue evidence="1">Leaves</tissue>
    </source>
</reference>
<sequence>RCWNRGRNENILLSRHDHNIDDNKLDNGEVVVVLDEEENSDGDGSCNPTSTYKFILGDLGFYGY</sequence>